<dbReference type="PANTHER" id="PTHR43854:SF1">
    <property type="entry name" value="INDOLEPYRUVATE OXIDOREDUCTASE SUBUNIT IORB"/>
    <property type="match status" value="1"/>
</dbReference>
<dbReference type="InterPro" id="IPR002869">
    <property type="entry name" value="Pyrv_flavodox_OxRed_cen"/>
</dbReference>
<dbReference type="EMBL" id="DTMF01000154">
    <property type="protein sequence ID" value="HGF33952.1"/>
    <property type="molecule type" value="Genomic_DNA"/>
</dbReference>
<proteinExistence type="predicted"/>
<dbReference type="PANTHER" id="PTHR43854">
    <property type="entry name" value="INDOLEPYRUVATE OXIDOREDUCTASE SUBUNIT IORB"/>
    <property type="match status" value="1"/>
</dbReference>
<protein>
    <submittedName>
        <fullName evidence="3">Pyruvate ferredoxin oxidoreductase</fullName>
    </submittedName>
</protein>
<dbReference type="Gene3D" id="3.40.920.10">
    <property type="entry name" value="Pyruvate-ferredoxin oxidoreductase, PFOR, domain III"/>
    <property type="match status" value="1"/>
</dbReference>
<dbReference type="GO" id="GO:0016903">
    <property type="term" value="F:oxidoreductase activity, acting on the aldehyde or oxo group of donors"/>
    <property type="evidence" value="ECO:0007669"/>
    <property type="project" value="InterPro"/>
</dbReference>
<feature type="domain" description="Pyruvate/ketoisovalerate oxidoreductase catalytic" evidence="2">
    <location>
        <begin position="11"/>
        <end position="165"/>
    </location>
</feature>
<reference evidence="3" key="1">
    <citation type="journal article" date="2020" name="mSystems">
        <title>Genome- and Community-Level Interaction Insights into Carbon Utilization and Element Cycling Functions of Hydrothermarchaeota in Hydrothermal Sediment.</title>
        <authorList>
            <person name="Zhou Z."/>
            <person name="Liu Y."/>
            <person name="Xu W."/>
            <person name="Pan J."/>
            <person name="Luo Z.H."/>
            <person name="Li M."/>
        </authorList>
    </citation>
    <scope>NUCLEOTIDE SEQUENCE [LARGE SCALE GENOMIC DNA]</scope>
    <source>
        <strain evidence="3">SpSt-897</strain>
    </source>
</reference>
<comment type="caution">
    <text evidence="3">The sequence shown here is derived from an EMBL/GenBank/DDBJ whole genome shotgun (WGS) entry which is preliminary data.</text>
</comment>
<dbReference type="SUPFAM" id="SSF53323">
    <property type="entry name" value="Pyruvate-ferredoxin oxidoreductase, PFOR, domain III"/>
    <property type="match status" value="1"/>
</dbReference>
<evidence type="ECO:0000259" key="2">
    <source>
        <dbReference type="Pfam" id="PF01558"/>
    </source>
</evidence>
<dbReference type="Pfam" id="PF01558">
    <property type="entry name" value="POR"/>
    <property type="match status" value="1"/>
</dbReference>
<dbReference type="AlphaFoldDB" id="A0A7C3ZB59"/>
<gene>
    <name evidence="3" type="ORF">ENW96_06110</name>
</gene>
<evidence type="ECO:0000256" key="1">
    <source>
        <dbReference type="ARBA" id="ARBA00023002"/>
    </source>
</evidence>
<dbReference type="InterPro" id="IPR019752">
    <property type="entry name" value="Pyrv/ketoisovalerate_OxRed_cat"/>
</dbReference>
<dbReference type="InterPro" id="IPR052198">
    <property type="entry name" value="IorB_Oxidoreductase"/>
</dbReference>
<accession>A0A7C3ZB59</accession>
<evidence type="ECO:0000313" key="3">
    <source>
        <dbReference type="EMBL" id="HGF33952.1"/>
    </source>
</evidence>
<sequence length="171" mass="17754">MRQQIIVSGLGGQGAVTLTRLLAEAALALGLPVITSETHGMAQRGGTVISMAKVGGFRGPLIPSGGADLGFFLHESNLTVHRCYLKPEGTLVVNSAIPGDYLSLDALALASDLGLAPVTANLILLGFAAGKGVLFCQDDLLEQIVREKSAAKYRETNLQAFVAGRNAAPAR</sequence>
<keyword evidence="3" id="KW-0670">Pyruvate</keyword>
<keyword evidence="1" id="KW-0560">Oxidoreductase</keyword>
<organism evidence="3">
    <name type="scientific">Desulfobacca acetoxidans</name>
    <dbReference type="NCBI Taxonomy" id="60893"/>
    <lineage>
        <taxon>Bacteria</taxon>
        <taxon>Pseudomonadati</taxon>
        <taxon>Thermodesulfobacteriota</taxon>
        <taxon>Desulfobaccia</taxon>
        <taxon>Desulfobaccales</taxon>
        <taxon>Desulfobaccaceae</taxon>
        <taxon>Desulfobacca</taxon>
    </lineage>
</organism>
<name>A0A7C3ZB59_9BACT</name>